<evidence type="ECO:0000313" key="1">
    <source>
        <dbReference type="EMBL" id="KKN69189.1"/>
    </source>
</evidence>
<sequence>MTDRAQQYADAQSHVRAIARVGLDDPKLASLVDMMDATLQFLKRLAETGVDSHDREGVLVLLGEIPEPARSQCREMCERVWAEQES</sequence>
<accession>A0A0F9SQJ4</accession>
<name>A0A0F9SQJ4_9ZZZZ</name>
<gene>
    <name evidence="1" type="ORF">LCGC14_0443650</name>
</gene>
<organism evidence="1">
    <name type="scientific">marine sediment metagenome</name>
    <dbReference type="NCBI Taxonomy" id="412755"/>
    <lineage>
        <taxon>unclassified sequences</taxon>
        <taxon>metagenomes</taxon>
        <taxon>ecological metagenomes</taxon>
    </lineage>
</organism>
<protein>
    <submittedName>
        <fullName evidence="1">Uncharacterized protein</fullName>
    </submittedName>
</protein>
<reference evidence="1" key="1">
    <citation type="journal article" date="2015" name="Nature">
        <title>Complex archaea that bridge the gap between prokaryotes and eukaryotes.</title>
        <authorList>
            <person name="Spang A."/>
            <person name="Saw J.H."/>
            <person name="Jorgensen S.L."/>
            <person name="Zaremba-Niedzwiedzka K."/>
            <person name="Martijn J."/>
            <person name="Lind A.E."/>
            <person name="van Eijk R."/>
            <person name="Schleper C."/>
            <person name="Guy L."/>
            <person name="Ettema T.J."/>
        </authorList>
    </citation>
    <scope>NUCLEOTIDE SEQUENCE</scope>
</reference>
<proteinExistence type="predicted"/>
<dbReference type="AlphaFoldDB" id="A0A0F9SQJ4"/>
<comment type="caution">
    <text evidence="1">The sequence shown here is derived from an EMBL/GenBank/DDBJ whole genome shotgun (WGS) entry which is preliminary data.</text>
</comment>
<dbReference type="EMBL" id="LAZR01000431">
    <property type="protein sequence ID" value="KKN69189.1"/>
    <property type="molecule type" value="Genomic_DNA"/>
</dbReference>